<dbReference type="InterPro" id="IPR053331">
    <property type="entry name" value="EGF-like_comC"/>
</dbReference>
<evidence type="ECO:0000259" key="4">
    <source>
        <dbReference type="PROSITE" id="PS01186"/>
    </source>
</evidence>
<dbReference type="Gene3D" id="2.10.25.10">
    <property type="entry name" value="Laminin"/>
    <property type="match status" value="1"/>
</dbReference>
<dbReference type="Proteomes" id="UP000002630">
    <property type="component" value="Linkage Group LG07"/>
</dbReference>
<dbReference type="PROSITE" id="PS00022">
    <property type="entry name" value="EGF_1"/>
    <property type="match status" value="2"/>
</dbReference>
<keyword evidence="2" id="KW-0732">Signal</keyword>
<evidence type="ECO:0000256" key="1">
    <source>
        <dbReference type="ARBA" id="ARBA00023157"/>
    </source>
</evidence>
<organism evidence="5 6">
    <name type="scientific">Ectocarpus siliculosus</name>
    <name type="common">Brown alga</name>
    <name type="synonym">Conferva siliculosa</name>
    <dbReference type="NCBI Taxonomy" id="2880"/>
    <lineage>
        <taxon>Eukaryota</taxon>
        <taxon>Sar</taxon>
        <taxon>Stramenopiles</taxon>
        <taxon>Ochrophyta</taxon>
        <taxon>PX clade</taxon>
        <taxon>Phaeophyceae</taxon>
        <taxon>Ectocarpales</taxon>
        <taxon>Ectocarpaceae</taxon>
        <taxon>Ectocarpus</taxon>
    </lineage>
</organism>
<evidence type="ECO:0000256" key="2">
    <source>
        <dbReference type="SAM" id="SignalP"/>
    </source>
</evidence>
<gene>
    <name evidence="5" type="primary">sig3</name>
    <name evidence="5" type="ORF">Esi_0033_0091</name>
</gene>
<feature type="chain" id="PRO_5003095880" evidence="2">
    <location>
        <begin position="21"/>
        <end position="212"/>
    </location>
</feature>
<feature type="domain" description="EGF-like" evidence="3">
    <location>
        <begin position="95"/>
        <end position="106"/>
    </location>
</feature>
<protein>
    <submittedName>
        <fullName evidence="5">Sexually induced protein 3</fullName>
    </submittedName>
</protein>
<dbReference type="Pfam" id="PF07974">
    <property type="entry name" value="EGF_2"/>
    <property type="match status" value="1"/>
</dbReference>
<dbReference type="STRING" id="2880.D7FXL2"/>
<keyword evidence="6" id="KW-1185">Reference proteome</keyword>
<accession>D7FXL2</accession>
<evidence type="ECO:0000313" key="6">
    <source>
        <dbReference type="Proteomes" id="UP000002630"/>
    </source>
</evidence>
<dbReference type="SMART" id="SM00181">
    <property type="entry name" value="EGF"/>
    <property type="match status" value="3"/>
</dbReference>
<feature type="signal peptide" evidence="2">
    <location>
        <begin position="1"/>
        <end position="20"/>
    </location>
</feature>
<reference evidence="5 6" key="1">
    <citation type="journal article" date="2010" name="Nature">
        <title>The Ectocarpus genome and the independent evolution of multicellularity in brown algae.</title>
        <authorList>
            <person name="Cock J.M."/>
            <person name="Sterck L."/>
            <person name="Rouze P."/>
            <person name="Scornet D."/>
            <person name="Allen A.E."/>
            <person name="Amoutzias G."/>
            <person name="Anthouard V."/>
            <person name="Artiguenave F."/>
            <person name="Aury J.M."/>
            <person name="Badger J.H."/>
            <person name="Beszteri B."/>
            <person name="Billiau K."/>
            <person name="Bonnet E."/>
            <person name="Bothwell J.H."/>
            <person name="Bowler C."/>
            <person name="Boyen C."/>
            <person name="Brownlee C."/>
            <person name="Carrano C.J."/>
            <person name="Charrier B."/>
            <person name="Cho G.Y."/>
            <person name="Coelho S.M."/>
            <person name="Collen J."/>
            <person name="Corre E."/>
            <person name="Da Silva C."/>
            <person name="Delage L."/>
            <person name="Delaroque N."/>
            <person name="Dittami S.M."/>
            <person name="Doulbeau S."/>
            <person name="Elias M."/>
            <person name="Farnham G."/>
            <person name="Gachon C.M."/>
            <person name="Gschloessl B."/>
            <person name="Heesch S."/>
            <person name="Jabbari K."/>
            <person name="Jubin C."/>
            <person name="Kawai H."/>
            <person name="Kimura K."/>
            <person name="Kloareg B."/>
            <person name="Kupper F.C."/>
            <person name="Lang D."/>
            <person name="Le Bail A."/>
            <person name="Leblanc C."/>
            <person name="Lerouge P."/>
            <person name="Lohr M."/>
            <person name="Lopez P.J."/>
            <person name="Martens C."/>
            <person name="Maumus F."/>
            <person name="Michel G."/>
            <person name="Miranda-Saavedra D."/>
            <person name="Morales J."/>
            <person name="Moreau H."/>
            <person name="Motomura T."/>
            <person name="Nagasato C."/>
            <person name="Napoli C.A."/>
            <person name="Nelson D.R."/>
            <person name="Nyvall-Collen P."/>
            <person name="Peters A.F."/>
            <person name="Pommier C."/>
            <person name="Potin P."/>
            <person name="Poulain J."/>
            <person name="Quesneville H."/>
            <person name="Read B."/>
            <person name="Rensing S.A."/>
            <person name="Ritter A."/>
            <person name="Rousvoal S."/>
            <person name="Samanta M."/>
            <person name="Samson G."/>
            <person name="Schroeder D.C."/>
            <person name="Segurens B."/>
            <person name="Strittmatter M."/>
            <person name="Tonon T."/>
            <person name="Tregear J.W."/>
            <person name="Valentin K."/>
            <person name="von Dassow P."/>
            <person name="Yamagishi T."/>
            <person name="Van de Peer Y."/>
            <person name="Wincker P."/>
        </authorList>
    </citation>
    <scope>NUCLEOTIDE SEQUENCE [LARGE SCALE GENOMIC DNA]</scope>
    <source>
        <strain evidence="6">Ec32 / CCAP1310/4</strain>
    </source>
</reference>
<dbReference type="PROSITE" id="PS01186">
    <property type="entry name" value="EGF_2"/>
    <property type="match status" value="1"/>
</dbReference>
<dbReference type="AlphaFoldDB" id="D7FXL2"/>
<evidence type="ECO:0000259" key="3">
    <source>
        <dbReference type="PROSITE" id="PS00022"/>
    </source>
</evidence>
<proteinExistence type="predicted"/>
<dbReference type="Gene3D" id="2.60.120.260">
    <property type="entry name" value="Galactose-binding domain-like"/>
    <property type="match status" value="1"/>
</dbReference>
<dbReference type="OrthoDB" id="6130531at2759"/>
<dbReference type="OMA" id="LCQHATC"/>
<dbReference type="EMBL" id="FN649732">
    <property type="protein sequence ID" value="CBJ26453.1"/>
    <property type="molecule type" value="Genomic_DNA"/>
</dbReference>
<dbReference type="PRINTS" id="PR00011">
    <property type="entry name" value="EGFLAMININ"/>
</dbReference>
<dbReference type="PANTHER" id="PTHR24032">
    <property type="entry name" value="EGF-LIKE DOMAIN-CONTAINING PROTEIN-RELATED-RELATED"/>
    <property type="match status" value="1"/>
</dbReference>
<dbReference type="eggNOG" id="KOG1225">
    <property type="taxonomic scope" value="Eukaryota"/>
</dbReference>
<sequence>MLSKLSALLFFAALVGTSLAYCPNSCSGHGSCGTNDQCTCYLRPNGDVAWIGADCSLRTCPKGAAWAKEAVAANDAHPEVECSAKGTCDRATGICTCFENYEGVACERTICPNDCSGNGFCFTEKQLAADAGGTYNTPWDAEKQVGCKCDAGFRGPDCSLQECPSGADVMGGDGSIEGRDCSGRGICDYTTGLCGCFLGFYGTMCEYQTILS</sequence>
<dbReference type="InterPro" id="IPR000742">
    <property type="entry name" value="EGF"/>
</dbReference>
<dbReference type="EMBL" id="FN648520">
    <property type="protein sequence ID" value="CBJ26453.1"/>
    <property type="molecule type" value="Genomic_DNA"/>
</dbReference>
<feature type="domain" description="EGF-like" evidence="3 4">
    <location>
        <begin position="194"/>
        <end position="205"/>
    </location>
</feature>
<evidence type="ECO:0000313" key="5">
    <source>
        <dbReference type="EMBL" id="CBJ26453.1"/>
    </source>
</evidence>
<dbReference type="InParanoid" id="D7FXL2"/>
<dbReference type="InterPro" id="IPR013111">
    <property type="entry name" value="EGF_extracell"/>
</dbReference>
<keyword evidence="1" id="KW-1015">Disulfide bond</keyword>
<name>D7FXL2_ECTSI</name>